<dbReference type="PANTHER" id="PTHR10625:SF10">
    <property type="entry name" value="HISTONE DEACETYLASE HDAC1"/>
    <property type="match status" value="1"/>
</dbReference>
<dbReference type="PRINTS" id="PR01270">
    <property type="entry name" value="HDASUPER"/>
</dbReference>
<comment type="similarity">
    <text evidence="1">Belongs to the histone deacetylase family.</text>
</comment>
<dbReference type="PANTHER" id="PTHR10625">
    <property type="entry name" value="HISTONE DEACETYLASE HDAC1-RELATED"/>
    <property type="match status" value="1"/>
</dbReference>
<keyword evidence="3" id="KW-0378">Hydrolase</keyword>
<dbReference type="InterPro" id="IPR000286">
    <property type="entry name" value="HDACs"/>
</dbReference>
<sequence>MTTAYITHPVCAQHNMGDEHPESPRRLSAINDRLIASGIYDYLRHIDAPKAEMHQLQLAHGRQYIQQLFDQSPQTGLFQVDDDTAMNPHTLEAALYSAGAAIRAVDGVVSGEFNNAFCATRPPGHHAEKNQAMGFCFFNNAAIAACHAVKQHRVKKVAIIDFDVHHGNGTQDIVSGSFRMRYWSSFQSDLFPHTDTRKRSRRNIRLEPIAAGCSGEEYREIIMQSLMPWLYKYRPQLIIISAGFDGHVEDEMSQMRLTDNDYLWLIEKINAAAKLFCNGKVVSLLEGGYDLSSLSRCVTSHIKELANL</sequence>
<gene>
    <name evidence="3" type="ORF">SIN8267_00335</name>
</gene>
<evidence type="ECO:0000256" key="1">
    <source>
        <dbReference type="ARBA" id="ARBA00005947"/>
    </source>
</evidence>
<feature type="domain" description="Histone deacetylase" evidence="2">
    <location>
        <begin position="20"/>
        <end position="305"/>
    </location>
</feature>
<dbReference type="InterPro" id="IPR037138">
    <property type="entry name" value="His_deacetylse_dom_sf"/>
</dbReference>
<evidence type="ECO:0000313" key="4">
    <source>
        <dbReference type="Proteomes" id="UP000838100"/>
    </source>
</evidence>
<dbReference type="EMBL" id="CAKLPX010000001">
    <property type="protein sequence ID" value="CAH0990243.1"/>
    <property type="molecule type" value="Genomic_DNA"/>
</dbReference>
<dbReference type="SUPFAM" id="SSF52768">
    <property type="entry name" value="Arginase/deacetylase"/>
    <property type="match status" value="1"/>
</dbReference>
<dbReference type="EC" id="3.5.1.-" evidence="3"/>
<reference evidence="3" key="1">
    <citation type="submission" date="2021-12" db="EMBL/GenBank/DDBJ databases">
        <authorList>
            <person name="Rodrigo-Torres L."/>
            <person name="Arahal R. D."/>
            <person name="Lucena T."/>
        </authorList>
    </citation>
    <scope>NUCLEOTIDE SEQUENCE</scope>
    <source>
        <strain evidence="3">CECT 8267</strain>
    </source>
</reference>
<accession>A0ABM9ABB8</accession>
<proteinExistence type="inferred from homology"/>
<dbReference type="InterPro" id="IPR023696">
    <property type="entry name" value="Ureohydrolase_dom_sf"/>
</dbReference>
<dbReference type="RefSeq" id="WP_237442929.1">
    <property type="nucleotide sequence ID" value="NZ_CAKLPX010000001.1"/>
</dbReference>
<evidence type="ECO:0000259" key="2">
    <source>
        <dbReference type="Pfam" id="PF00850"/>
    </source>
</evidence>
<dbReference type="Pfam" id="PF00850">
    <property type="entry name" value="Hist_deacetyl"/>
    <property type="match status" value="1"/>
</dbReference>
<comment type="caution">
    <text evidence="3">The sequence shown here is derived from an EMBL/GenBank/DDBJ whole genome shotgun (WGS) entry which is preliminary data.</text>
</comment>
<organism evidence="3 4">
    <name type="scientific">Sinobacterium norvegicum</name>
    <dbReference type="NCBI Taxonomy" id="1641715"/>
    <lineage>
        <taxon>Bacteria</taxon>
        <taxon>Pseudomonadati</taxon>
        <taxon>Pseudomonadota</taxon>
        <taxon>Gammaproteobacteria</taxon>
        <taxon>Cellvibrionales</taxon>
        <taxon>Spongiibacteraceae</taxon>
        <taxon>Sinobacterium</taxon>
    </lineage>
</organism>
<dbReference type="InterPro" id="IPR023801">
    <property type="entry name" value="His_deacetylse_dom"/>
</dbReference>
<protein>
    <submittedName>
        <fullName evidence="3">Histone deacetylase-like amidohydrolase</fullName>
        <ecNumber evidence="3">3.5.1.-</ecNumber>
    </submittedName>
</protein>
<dbReference type="GO" id="GO:0016787">
    <property type="term" value="F:hydrolase activity"/>
    <property type="evidence" value="ECO:0007669"/>
    <property type="project" value="UniProtKB-KW"/>
</dbReference>
<keyword evidence="4" id="KW-1185">Reference proteome</keyword>
<evidence type="ECO:0000313" key="3">
    <source>
        <dbReference type="EMBL" id="CAH0990243.1"/>
    </source>
</evidence>
<dbReference type="Gene3D" id="3.40.800.20">
    <property type="entry name" value="Histone deacetylase domain"/>
    <property type="match status" value="1"/>
</dbReference>
<dbReference type="Proteomes" id="UP000838100">
    <property type="component" value="Unassembled WGS sequence"/>
</dbReference>
<name>A0ABM9ABB8_9GAMM</name>
<dbReference type="CDD" id="cd11599">
    <property type="entry name" value="HDAC_classII_2"/>
    <property type="match status" value="1"/>
</dbReference>